<dbReference type="AlphaFoldDB" id="A0A6H5IEP2"/>
<evidence type="ECO:0000313" key="4">
    <source>
        <dbReference type="Proteomes" id="UP000479190"/>
    </source>
</evidence>
<feature type="compositionally biased region" description="Basic and acidic residues" evidence="1">
    <location>
        <begin position="1"/>
        <end position="13"/>
    </location>
</feature>
<feature type="region of interest" description="Disordered" evidence="1">
    <location>
        <begin position="1"/>
        <end position="51"/>
    </location>
</feature>
<dbReference type="InterPro" id="IPR036691">
    <property type="entry name" value="Endo/exonu/phosph_ase_sf"/>
</dbReference>
<feature type="compositionally biased region" description="Polar residues" evidence="1">
    <location>
        <begin position="14"/>
        <end position="24"/>
    </location>
</feature>
<organism evidence="3 4">
    <name type="scientific">Trichogramma brassicae</name>
    <dbReference type="NCBI Taxonomy" id="86971"/>
    <lineage>
        <taxon>Eukaryota</taxon>
        <taxon>Metazoa</taxon>
        <taxon>Ecdysozoa</taxon>
        <taxon>Arthropoda</taxon>
        <taxon>Hexapoda</taxon>
        <taxon>Insecta</taxon>
        <taxon>Pterygota</taxon>
        <taxon>Neoptera</taxon>
        <taxon>Endopterygota</taxon>
        <taxon>Hymenoptera</taxon>
        <taxon>Apocrita</taxon>
        <taxon>Proctotrupomorpha</taxon>
        <taxon>Chalcidoidea</taxon>
        <taxon>Trichogrammatidae</taxon>
        <taxon>Trichogramma</taxon>
    </lineage>
</organism>
<dbReference type="GO" id="GO:0003824">
    <property type="term" value="F:catalytic activity"/>
    <property type="evidence" value="ECO:0007669"/>
    <property type="project" value="InterPro"/>
</dbReference>
<gene>
    <name evidence="3" type="ORF">TBRA_LOCUS6950</name>
</gene>
<dbReference type="Gene3D" id="3.60.10.10">
    <property type="entry name" value="Endonuclease/exonuclease/phosphatase"/>
    <property type="match status" value="1"/>
</dbReference>
<protein>
    <recommendedName>
        <fullName evidence="2">Endonuclease/exonuclease/phosphatase domain-containing protein</fullName>
    </recommendedName>
</protein>
<accession>A0A6H5IEP2</accession>
<keyword evidence="4" id="KW-1185">Reference proteome</keyword>
<sequence>MGGVKDAAKDPKSESSSTADWQQVQRKRRDKKVTPVKAKAPDPKAKVKPVGRPRTGVVVVKAKDPKSYAEILKLLRSEPTLQDSVSSVNKVRRSAGGELLLQLDRACTSPDELGRKLDSAIVELGSATSRTPMTAIEIKDLDEVTTKEEICGALRTHLDGATELGLEADSRFAERGLPACQEVRAKHIMEAKRIRFLQLNLNHCEIAQNLVLRTVEKLSIDVAILCDQHRPLMPPRTWISDADNQSAIWVCGGAPVQRYSSGQSHFYTWAQIAGIFIFSIYAPPRLSHEEFTGLLSNIVDEARGKTPILVAGDFNAWSTEWGSRETKPRGEALLDALAPLDVLLLNTGSKPTFVGQQGESIVDLTFAGVSLHDRVRSWHVSDVYTGSDHQAIVFEVLLEENRIVSRPPAGNRKWSARTFDGDCFAEVVSAMNIRPGIPEDMVDELMSTIVRACDASMSGGGDRRRREPVYWWNDSIEECRRSCLRLRRRAQRARGLADETICREEFADARRRLHRAIKASKRLCWRQLCDEADCDVWGKPYRVVMSRLRAPRTSPPSAPELVRRAVSTLFPMIVPRPIDAPPLLEEHLIPEVGVEELRWAYGRVRIGAAPGPDGIPNIALKAAVEACFENFRRVFTVCLRKGCFPTRWKRQRLVLMLKPGKPAMEPSSYRPLCMLDTAGKILERIIAGRLETTQRDLLGWRTRSTASAKGDQLLTPYRPSSVLHEQPLVANDGTVVPSSTAPSSL</sequence>
<proteinExistence type="predicted"/>
<dbReference type="Proteomes" id="UP000479190">
    <property type="component" value="Unassembled WGS sequence"/>
</dbReference>
<reference evidence="3 4" key="1">
    <citation type="submission" date="2020-02" db="EMBL/GenBank/DDBJ databases">
        <authorList>
            <person name="Ferguson B K."/>
        </authorList>
    </citation>
    <scope>NUCLEOTIDE SEQUENCE [LARGE SCALE GENOMIC DNA]</scope>
</reference>
<feature type="domain" description="Endonuclease/exonuclease/phosphatase" evidence="2">
    <location>
        <begin position="275"/>
        <end position="392"/>
    </location>
</feature>
<evidence type="ECO:0000256" key="1">
    <source>
        <dbReference type="SAM" id="MobiDB-lite"/>
    </source>
</evidence>
<dbReference type="SUPFAM" id="SSF56219">
    <property type="entry name" value="DNase I-like"/>
    <property type="match status" value="1"/>
</dbReference>
<dbReference type="PANTHER" id="PTHR19446">
    <property type="entry name" value="REVERSE TRANSCRIPTASES"/>
    <property type="match status" value="1"/>
</dbReference>
<name>A0A6H5IEP2_9HYME</name>
<dbReference type="OrthoDB" id="7697131at2759"/>
<dbReference type="InterPro" id="IPR005135">
    <property type="entry name" value="Endo/exonuclease/phosphatase"/>
</dbReference>
<dbReference type="CDD" id="cd09077">
    <property type="entry name" value="R1-I-EN"/>
    <property type="match status" value="1"/>
</dbReference>
<dbReference type="EMBL" id="CADCXV010000769">
    <property type="protein sequence ID" value="CAB0035052.1"/>
    <property type="molecule type" value="Genomic_DNA"/>
</dbReference>
<evidence type="ECO:0000259" key="2">
    <source>
        <dbReference type="Pfam" id="PF14529"/>
    </source>
</evidence>
<evidence type="ECO:0000313" key="3">
    <source>
        <dbReference type="EMBL" id="CAB0035052.1"/>
    </source>
</evidence>
<dbReference type="Pfam" id="PF14529">
    <property type="entry name" value="Exo_endo_phos_2"/>
    <property type="match status" value="1"/>
</dbReference>